<organism evidence="2 3">
    <name type="scientific">Phycomyces blakesleeanus (strain ATCC 8743b / DSM 1359 / FGSC 10004 / NBRC 33097 / NRRL 1555)</name>
    <dbReference type="NCBI Taxonomy" id="763407"/>
    <lineage>
        <taxon>Eukaryota</taxon>
        <taxon>Fungi</taxon>
        <taxon>Fungi incertae sedis</taxon>
        <taxon>Mucoromycota</taxon>
        <taxon>Mucoromycotina</taxon>
        <taxon>Mucoromycetes</taxon>
        <taxon>Mucorales</taxon>
        <taxon>Phycomycetaceae</taxon>
        <taxon>Phycomyces</taxon>
    </lineage>
</organism>
<dbReference type="GeneID" id="28990842"/>
<name>A0A162V773_PHYB8</name>
<dbReference type="AlphaFoldDB" id="A0A162V773"/>
<dbReference type="Proteomes" id="UP000077315">
    <property type="component" value="Unassembled WGS sequence"/>
</dbReference>
<dbReference type="EMBL" id="KV440971">
    <property type="protein sequence ID" value="OAD80533.1"/>
    <property type="molecule type" value="Genomic_DNA"/>
</dbReference>
<evidence type="ECO:0000256" key="1">
    <source>
        <dbReference type="SAM" id="MobiDB-lite"/>
    </source>
</evidence>
<evidence type="ECO:0000313" key="2">
    <source>
        <dbReference type="EMBL" id="OAD80533.1"/>
    </source>
</evidence>
<sequence>MNLQCPLCFKEFPMYDQRGFRNAGFTAHHNRCVEKEVQKVELSSGDTQRTIHPRRRLLPAPSYFSPSINNMGSVVPSQRLKLTVSKRYFRKPRASPKSQIPLNNPPAPSDPNPSDPPVAFLSPIAHNSPKSEPPPDKPLPQPWELQEQFIQQQLSFFATAIEEQIPVHYCDYCLPQQGLHHPSCTLLHFASRANNAFD</sequence>
<dbReference type="OrthoDB" id="2275486at2759"/>
<protein>
    <submittedName>
        <fullName evidence="2">Uncharacterized protein</fullName>
    </submittedName>
</protein>
<reference evidence="3" key="1">
    <citation type="submission" date="2015-06" db="EMBL/GenBank/DDBJ databases">
        <title>Expansion of signal transduction pathways in fungi by whole-genome duplication.</title>
        <authorList>
            <consortium name="DOE Joint Genome Institute"/>
            <person name="Corrochano L.M."/>
            <person name="Kuo A."/>
            <person name="Marcet-Houben M."/>
            <person name="Polaino S."/>
            <person name="Salamov A."/>
            <person name="Villalobos J.M."/>
            <person name="Alvarez M.I."/>
            <person name="Avalos J."/>
            <person name="Benito E.P."/>
            <person name="Benoit I."/>
            <person name="Burger G."/>
            <person name="Camino L.P."/>
            <person name="Canovas D."/>
            <person name="Cerda-Olmedo E."/>
            <person name="Cheng J.-F."/>
            <person name="Dominguez A."/>
            <person name="Elias M."/>
            <person name="Eslava A.P."/>
            <person name="Glaser F."/>
            <person name="Grimwood J."/>
            <person name="Gutierrez G."/>
            <person name="Heitman J."/>
            <person name="Henrissat B."/>
            <person name="Iturriaga E.A."/>
            <person name="Lang B.F."/>
            <person name="Lavin J.L."/>
            <person name="Lee S."/>
            <person name="Li W."/>
            <person name="Lindquist E."/>
            <person name="Lopez-Garcia S."/>
            <person name="Luque E.M."/>
            <person name="Marcos A.T."/>
            <person name="Martin J."/>
            <person name="McCluskey K."/>
            <person name="Medina H.R."/>
            <person name="Miralles-Duran A."/>
            <person name="Miyazaki A."/>
            <person name="Munoz-Torres E."/>
            <person name="Oguiza J.A."/>
            <person name="Ohm R."/>
            <person name="Olmedo M."/>
            <person name="Orejas M."/>
            <person name="Ortiz-Castellanos L."/>
            <person name="Pisabarro A.G."/>
            <person name="Rodriguez-Romero J."/>
            <person name="Ruiz-Herrera J."/>
            <person name="Ruiz-Vazquez R."/>
            <person name="Sanz C."/>
            <person name="Schackwitz W."/>
            <person name="Schmutz J."/>
            <person name="Shahriari M."/>
            <person name="Shelest E."/>
            <person name="Silva-Franco F."/>
            <person name="Soanes D."/>
            <person name="Syed K."/>
            <person name="Tagua V.G."/>
            <person name="Talbot N.J."/>
            <person name="Thon M."/>
            <person name="De vries R.P."/>
            <person name="Wiebenga A."/>
            <person name="Yadav J.S."/>
            <person name="Braun E.L."/>
            <person name="Baker S."/>
            <person name="Garre V."/>
            <person name="Horwitz B."/>
            <person name="Torres-Martinez S."/>
            <person name="Idnurm A."/>
            <person name="Herrera-Estrella A."/>
            <person name="Gabaldon T."/>
            <person name="Grigoriev I.V."/>
        </authorList>
    </citation>
    <scope>NUCLEOTIDE SEQUENCE [LARGE SCALE GENOMIC DNA]</scope>
    <source>
        <strain evidence="3">NRRL 1555(-)</strain>
    </source>
</reference>
<keyword evidence="3" id="KW-1185">Reference proteome</keyword>
<dbReference type="VEuPathDB" id="FungiDB:PHYBLDRAFT_138095"/>
<feature type="compositionally biased region" description="Pro residues" evidence="1">
    <location>
        <begin position="103"/>
        <end position="116"/>
    </location>
</feature>
<dbReference type="RefSeq" id="XP_018298573.1">
    <property type="nucleotide sequence ID" value="XM_018429936.1"/>
</dbReference>
<feature type="region of interest" description="Disordered" evidence="1">
    <location>
        <begin position="93"/>
        <end position="141"/>
    </location>
</feature>
<proteinExistence type="predicted"/>
<gene>
    <name evidence="2" type="ORF">PHYBLDRAFT_138095</name>
</gene>
<evidence type="ECO:0000313" key="3">
    <source>
        <dbReference type="Proteomes" id="UP000077315"/>
    </source>
</evidence>
<dbReference type="InParanoid" id="A0A162V773"/>
<accession>A0A162V773</accession>